<dbReference type="SUPFAM" id="SSF56322">
    <property type="entry name" value="ADC synthase"/>
    <property type="match status" value="1"/>
</dbReference>
<accession>A0AAC9L8C4</accession>
<evidence type="ECO:0000313" key="2">
    <source>
        <dbReference type="EMBL" id="APU12766.1"/>
    </source>
</evidence>
<dbReference type="EC" id="2.6.1.85" evidence="2"/>
<dbReference type="InterPro" id="IPR005801">
    <property type="entry name" value="ADC_synthase"/>
</dbReference>
<keyword evidence="3" id="KW-1185">Reference proteome</keyword>
<dbReference type="KEGG" id="acad:UA74_03425"/>
<dbReference type="RefSeq" id="WP_075743359.1">
    <property type="nucleotide sequence ID" value="NZ_CP016076.1"/>
</dbReference>
<dbReference type="AlphaFoldDB" id="A0AAC9L8C4"/>
<dbReference type="EMBL" id="CP016076">
    <property type="protein sequence ID" value="APU12766.1"/>
    <property type="molecule type" value="Genomic_DNA"/>
</dbReference>
<dbReference type="PANTHER" id="PTHR11236">
    <property type="entry name" value="AMINOBENZOATE/ANTHRANILATE SYNTHASE"/>
    <property type="match status" value="1"/>
</dbReference>
<dbReference type="GO" id="GO:0000162">
    <property type="term" value="P:L-tryptophan biosynthetic process"/>
    <property type="evidence" value="ECO:0007669"/>
    <property type="project" value="TreeGrafter"/>
</dbReference>
<name>A0AAC9L8C4_9PSEU</name>
<keyword evidence="2" id="KW-0808">Transferase</keyword>
<gene>
    <name evidence="2" type="ORF">UA74_03425</name>
</gene>
<organism evidence="2 3">
    <name type="scientific">Actinoalloteichus fjordicus</name>
    <dbReference type="NCBI Taxonomy" id="1612552"/>
    <lineage>
        <taxon>Bacteria</taxon>
        <taxon>Bacillati</taxon>
        <taxon>Actinomycetota</taxon>
        <taxon>Actinomycetes</taxon>
        <taxon>Pseudonocardiales</taxon>
        <taxon>Pseudonocardiaceae</taxon>
        <taxon>Actinoalloteichus</taxon>
    </lineage>
</organism>
<dbReference type="Gene3D" id="3.60.120.10">
    <property type="entry name" value="Anthranilate synthase"/>
    <property type="match status" value="1"/>
</dbReference>
<dbReference type="Pfam" id="PF00425">
    <property type="entry name" value="Chorismate_bind"/>
    <property type="match status" value="1"/>
</dbReference>
<dbReference type="GO" id="GO:0046820">
    <property type="term" value="F:4-amino-4-deoxychorismate synthase activity"/>
    <property type="evidence" value="ECO:0007669"/>
    <property type="project" value="UniProtKB-EC"/>
</dbReference>
<keyword evidence="2" id="KW-0032">Aminotransferase</keyword>
<evidence type="ECO:0000259" key="1">
    <source>
        <dbReference type="Pfam" id="PF00425"/>
    </source>
</evidence>
<sequence>MRTHRTRLGAVDVSPERMLRRLAARARARGLPDPAALIGDWFGSAAVLVPSVRPVPLSTADPAALLPAMPADIDRHGADDGVIGGGLIGRIDHPVRPGLSPQAAWGWTAEVLRHDDGGWWSEALIGDAPHGITETAAQAAAQEFEALLHADDPPPSHRRVGELRTPDAARHRKAVAACIEAIAAGEIFQANICSRFSLDFHGDPIDLFVQGTSTLHPARAAFLTDGDAGSAISFSPELFLARRGDQARSAPIKGTLPRRGPADEVNAARLRASTKDVAENVMIVDLVRNDLGRVASAGGVRVPELLAVQPHPGVWHLVSTVTAALRAGLSHAELLAATFPPGSVTGTPKIRALEVIDELEAEPRGLHCGAVGLISPVAGLELNVAIRTFEHRLGPRGGELVLGVGGGITSDSDPDAEWAECLTKAAPLLALLGR</sequence>
<proteinExistence type="predicted"/>
<protein>
    <submittedName>
        <fullName evidence="2">Anthranilate/para-aminobenzoate synthase component I</fullName>
        <ecNumber evidence="2">2.6.1.85</ecNumber>
    </submittedName>
</protein>
<dbReference type="NCBIfam" id="NF004530">
    <property type="entry name" value="PRK05877.1"/>
    <property type="match status" value="1"/>
</dbReference>
<dbReference type="InterPro" id="IPR019999">
    <property type="entry name" value="Anth_synth_I-like"/>
</dbReference>
<dbReference type="Proteomes" id="UP000185511">
    <property type="component" value="Chromosome"/>
</dbReference>
<feature type="domain" description="Chorismate-utilising enzyme C-terminal" evidence="1">
    <location>
        <begin position="169"/>
        <end position="424"/>
    </location>
</feature>
<evidence type="ECO:0000313" key="3">
    <source>
        <dbReference type="Proteomes" id="UP000185511"/>
    </source>
</evidence>
<dbReference type="PANTHER" id="PTHR11236:SF50">
    <property type="entry name" value="AMINODEOXYCHORISMATE SYNTHASE COMPONENT 1"/>
    <property type="match status" value="1"/>
</dbReference>
<reference evidence="3" key="1">
    <citation type="submission" date="2016-06" db="EMBL/GenBank/DDBJ databases">
        <title>Complete genome sequence of Actinoalloteichus fjordicus DSM 46855 (=ADI127-17), type strain of the new species Actinoalloteichus fjordicus.</title>
        <authorList>
            <person name="Ruckert C."/>
            <person name="Nouioui I."/>
            <person name="Willmese J."/>
            <person name="van Wezel G."/>
            <person name="Klenk H.-P."/>
            <person name="Kalinowski J."/>
            <person name="Zotchev S.B."/>
        </authorList>
    </citation>
    <scope>NUCLEOTIDE SEQUENCE [LARGE SCALE GENOMIC DNA]</scope>
    <source>
        <strain evidence="3">ADI127-7</strain>
    </source>
</reference>
<dbReference type="InterPro" id="IPR015890">
    <property type="entry name" value="Chorismate_C"/>
</dbReference>
<dbReference type="PRINTS" id="PR00095">
    <property type="entry name" value="ANTSNTHASEI"/>
</dbReference>